<comment type="subcellular location">
    <subcellularLocation>
        <location evidence="1">Cell inner membrane</location>
    </subcellularLocation>
</comment>
<dbReference type="KEGG" id="sog:RA178_00785"/>
<evidence type="ECO:0000313" key="12">
    <source>
        <dbReference type="EMBL" id="WMB73205.1"/>
    </source>
</evidence>
<feature type="domain" description="Type II secretion system protein GspC N-terminal" evidence="11">
    <location>
        <begin position="25"/>
        <end position="167"/>
    </location>
</feature>
<dbReference type="GO" id="GO:0015628">
    <property type="term" value="P:protein secretion by the type II secretion system"/>
    <property type="evidence" value="ECO:0007669"/>
    <property type="project" value="InterPro"/>
</dbReference>
<dbReference type="NCBIfam" id="TIGR01713">
    <property type="entry name" value="typeII_sec_gspC"/>
    <property type="match status" value="1"/>
</dbReference>
<evidence type="ECO:0000256" key="5">
    <source>
        <dbReference type="ARBA" id="ARBA00022519"/>
    </source>
</evidence>
<keyword evidence="6 10" id="KW-0812">Transmembrane</keyword>
<evidence type="ECO:0000256" key="2">
    <source>
        <dbReference type="ARBA" id="ARBA00007986"/>
    </source>
</evidence>
<gene>
    <name evidence="12" type="primary">gspC</name>
    <name evidence="12" type="ORF">RA178_00785</name>
</gene>
<dbReference type="InterPro" id="IPR036034">
    <property type="entry name" value="PDZ_sf"/>
</dbReference>
<reference evidence="12" key="1">
    <citation type="submission" date="2023-08" db="EMBL/GenBank/DDBJ databases">
        <title>Complete genome sequence of Shewanella oncorhynchi Z-P2, a siderophore putrebactin-producing bacterium.</title>
        <authorList>
            <person name="Zhang Y."/>
        </authorList>
    </citation>
    <scope>NUCLEOTIDE SEQUENCE</scope>
    <source>
        <strain evidence="12">Z-P2</strain>
    </source>
</reference>
<dbReference type="GO" id="GO:0015627">
    <property type="term" value="C:type II protein secretion system complex"/>
    <property type="evidence" value="ECO:0007669"/>
    <property type="project" value="InterPro"/>
</dbReference>
<sequence>MDLLDKVIAKAIGMPHKPLSRIVFWLGFIVIMLLAAQITWKLVPTSSSPSAWSPTPVNLTGKSAGQVDLAGLQQLGLFGKADAKSEKPKTEVVETVTDAPKTTLSIQLTGVVASTADQKGLAIIESNGSQETYSLGDKIKGTSASLKEVYADRIIITNAGRYETLMLDGLVYTSQSPANQQLQQAKTNKTGSAVSRVDQRKNAEISQELAESRTELLADPSKITDYIAISPVRQGDAVAGYRLNPGKDANLFKQAGFKANDLAKSINGYDLTVMSQALEMMSQLPELTEVSIMVEREGQLVEIMFSLPQ</sequence>
<evidence type="ECO:0000256" key="1">
    <source>
        <dbReference type="ARBA" id="ARBA00004533"/>
    </source>
</evidence>
<keyword evidence="8 10" id="KW-1133">Transmembrane helix</keyword>
<dbReference type="Pfam" id="PF11356">
    <property type="entry name" value="T2SSC"/>
    <property type="match status" value="1"/>
</dbReference>
<evidence type="ECO:0000256" key="3">
    <source>
        <dbReference type="ARBA" id="ARBA00022448"/>
    </source>
</evidence>
<keyword evidence="3" id="KW-0813">Transport</keyword>
<protein>
    <submittedName>
        <fullName evidence="12">Type II secretion system protein GspC</fullName>
    </submittedName>
</protein>
<dbReference type="InterPro" id="IPR001639">
    <property type="entry name" value="T2SS_protein-GspC"/>
</dbReference>
<evidence type="ECO:0000256" key="10">
    <source>
        <dbReference type="SAM" id="Phobius"/>
    </source>
</evidence>
<evidence type="ECO:0000259" key="11">
    <source>
        <dbReference type="Pfam" id="PF11356"/>
    </source>
</evidence>
<dbReference type="Gene3D" id="2.30.42.10">
    <property type="match status" value="1"/>
</dbReference>
<comment type="similarity">
    <text evidence="2">Belongs to the GSP C family.</text>
</comment>
<keyword evidence="9 10" id="KW-0472">Membrane</keyword>
<organism evidence="12">
    <name type="scientific">Shewanella oncorhynchi</name>
    <dbReference type="NCBI Taxonomy" id="2726434"/>
    <lineage>
        <taxon>Bacteria</taxon>
        <taxon>Pseudomonadati</taxon>
        <taxon>Pseudomonadota</taxon>
        <taxon>Gammaproteobacteria</taxon>
        <taxon>Alteromonadales</taxon>
        <taxon>Shewanellaceae</taxon>
        <taxon>Shewanella</taxon>
    </lineage>
</organism>
<keyword evidence="5" id="KW-0997">Cell inner membrane</keyword>
<keyword evidence="4" id="KW-1003">Cell membrane</keyword>
<dbReference type="GeneID" id="301337676"/>
<evidence type="ECO:0000256" key="7">
    <source>
        <dbReference type="ARBA" id="ARBA00022927"/>
    </source>
</evidence>
<evidence type="ECO:0000256" key="6">
    <source>
        <dbReference type="ARBA" id="ARBA00022692"/>
    </source>
</evidence>
<keyword evidence="7" id="KW-0653">Protein transport</keyword>
<evidence type="ECO:0000256" key="4">
    <source>
        <dbReference type="ARBA" id="ARBA00022475"/>
    </source>
</evidence>
<accession>A0AA50KDU6</accession>
<dbReference type="SUPFAM" id="SSF50156">
    <property type="entry name" value="PDZ domain-like"/>
    <property type="match status" value="1"/>
</dbReference>
<dbReference type="InterPro" id="IPR024961">
    <property type="entry name" value="T2SS_GspC_N"/>
</dbReference>
<evidence type="ECO:0000256" key="9">
    <source>
        <dbReference type="ARBA" id="ARBA00023136"/>
    </source>
</evidence>
<name>A0AA50KDU6_9GAMM</name>
<proteinExistence type="inferred from homology"/>
<feature type="transmembrane region" description="Helical" evidence="10">
    <location>
        <begin position="22"/>
        <end position="40"/>
    </location>
</feature>
<evidence type="ECO:0000256" key="8">
    <source>
        <dbReference type="ARBA" id="ARBA00022989"/>
    </source>
</evidence>
<dbReference type="RefSeq" id="WP_113941579.1">
    <property type="nucleotide sequence ID" value="NZ_CP132914.1"/>
</dbReference>
<dbReference type="Gene3D" id="2.30.30.830">
    <property type="match status" value="1"/>
</dbReference>
<dbReference type="GO" id="GO:0005886">
    <property type="term" value="C:plasma membrane"/>
    <property type="evidence" value="ECO:0007669"/>
    <property type="project" value="UniProtKB-SubCell"/>
</dbReference>
<dbReference type="EMBL" id="CP132914">
    <property type="protein sequence ID" value="WMB73205.1"/>
    <property type="molecule type" value="Genomic_DNA"/>
</dbReference>
<dbReference type="AlphaFoldDB" id="A0AA50KDU6"/>
<dbReference type="Proteomes" id="UP001236800">
    <property type="component" value="Chromosome"/>
</dbReference>